<keyword evidence="4" id="KW-0547">Nucleotide-binding</keyword>
<dbReference type="Gene3D" id="3.40.50.300">
    <property type="entry name" value="P-loop containing nucleotide triphosphate hydrolases"/>
    <property type="match status" value="1"/>
</dbReference>
<dbReference type="GO" id="GO:0005524">
    <property type="term" value="F:ATP binding"/>
    <property type="evidence" value="ECO:0007669"/>
    <property type="project" value="UniProtKB-KW"/>
</dbReference>
<comment type="catalytic activity">
    <reaction evidence="8">
        <text>CMP + ATP = CDP + ADP</text>
        <dbReference type="Rhea" id="RHEA:11600"/>
        <dbReference type="ChEBI" id="CHEBI:30616"/>
        <dbReference type="ChEBI" id="CHEBI:58069"/>
        <dbReference type="ChEBI" id="CHEBI:60377"/>
        <dbReference type="ChEBI" id="CHEBI:456216"/>
        <dbReference type="EC" id="2.7.4.25"/>
    </reaction>
</comment>
<proteinExistence type="inferred from homology"/>
<dbReference type="NCBIfam" id="TIGR00017">
    <property type="entry name" value="cmk"/>
    <property type="match status" value="1"/>
</dbReference>
<feature type="domain" description="Cytidylate kinase" evidence="9">
    <location>
        <begin position="143"/>
        <end position="245"/>
    </location>
</feature>
<dbReference type="AlphaFoldDB" id="A0A8H7PEI8"/>
<feature type="domain" description="Cytidylate kinase" evidence="9">
    <location>
        <begin position="9"/>
        <end position="134"/>
    </location>
</feature>
<dbReference type="Proteomes" id="UP000654370">
    <property type="component" value="Unassembled WGS sequence"/>
</dbReference>
<dbReference type="GO" id="GO:0006139">
    <property type="term" value="P:nucleobase-containing compound metabolic process"/>
    <property type="evidence" value="ECO:0007669"/>
    <property type="project" value="InterPro"/>
</dbReference>
<dbReference type="InterPro" id="IPR003136">
    <property type="entry name" value="Cytidylate_kin"/>
</dbReference>
<dbReference type="CDD" id="cd02020">
    <property type="entry name" value="CMPK"/>
    <property type="match status" value="1"/>
</dbReference>
<dbReference type="OrthoDB" id="10263145at2759"/>
<evidence type="ECO:0000256" key="4">
    <source>
        <dbReference type="ARBA" id="ARBA00022741"/>
    </source>
</evidence>
<name>A0A8H7PEI8_MORIS</name>
<dbReference type="Pfam" id="PF02224">
    <property type="entry name" value="Cytidylate_kin"/>
    <property type="match status" value="2"/>
</dbReference>
<accession>A0A8H7PEI8</accession>
<keyword evidence="11" id="KW-1185">Reference proteome</keyword>
<sequence length="252" mass="27695">MSTARIFRVAIDGPAASGKSTTAKLLAEKLSFGYIDSGAMYRAITLKCLRLGISPSDSSKATEIGKIAQATTITFPNMSSVVVDKTEDVSSEIRSSTITSNIGGVASNKSVREALAEMQRALARGDYPETFEGREGINHNGKQVKGMVMDGRDIGTVILPDAELKVFLIADAQVRAQRRYDEMVQRNKLEEGETVDKIKKELEQRDHEDTTRAVSPLKKADDAVELDTSNLTIPQQVEAIEELIRNRMDKFQ</sequence>
<gene>
    <name evidence="10" type="ORF">INT43_004751</name>
</gene>
<evidence type="ECO:0000256" key="5">
    <source>
        <dbReference type="ARBA" id="ARBA00022777"/>
    </source>
</evidence>
<protein>
    <recommendedName>
        <fullName evidence="2">(d)CMP kinase</fullName>
        <ecNumber evidence="2">2.7.4.25</ecNumber>
    </recommendedName>
</protein>
<dbReference type="GO" id="GO:0036431">
    <property type="term" value="F:dCMP kinase activity"/>
    <property type="evidence" value="ECO:0007669"/>
    <property type="project" value="InterPro"/>
</dbReference>
<comment type="catalytic activity">
    <reaction evidence="7">
        <text>dCMP + ATP = dCDP + ADP</text>
        <dbReference type="Rhea" id="RHEA:25094"/>
        <dbReference type="ChEBI" id="CHEBI:30616"/>
        <dbReference type="ChEBI" id="CHEBI:57566"/>
        <dbReference type="ChEBI" id="CHEBI:58593"/>
        <dbReference type="ChEBI" id="CHEBI:456216"/>
        <dbReference type="EC" id="2.7.4.25"/>
    </reaction>
</comment>
<dbReference type="InterPro" id="IPR027417">
    <property type="entry name" value="P-loop_NTPase"/>
</dbReference>
<evidence type="ECO:0000313" key="11">
    <source>
        <dbReference type="Proteomes" id="UP000654370"/>
    </source>
</evidence>
<dbReference type="EC" id="2.7.4.25" evidence="2"/>
<organism evidence="10 11">
    <name type="scientific">Mortierella isabellina</name>
    <name type="common">Filamentous fungus</name>
    <name type="synonym">Umbelopsis isabellina</name>
    <dbReference type="NCBI Taxonomy" id="91625"/>
    <lineage>
        <taxon>Eukaryota</taxon>
        <taxon>Fungi</taxon>
        <taxon>Fungi incertae sedis</taxon>
        <taxon>Mucoromycota</taxon>
        <taxon>Mucoromycotina</taxon>
        <taxon>Umbelopsidomycetes</taxon>
        <taxon>Umbelopsidales</taxon>
        <taxon>Umbelopsidaceae</taxon>
        <taxon>Umbelopsis</taxon>
    </lineage>
</organism>
<evidence type="ECO:0000259" key="9">
    <source>
        <dbReference type="Pfam" id="PF02224"/>
    </source>
</evidence>
<evidence type="ECO:0000256" key="3">
    <source>
        <dbReference type="ARBA" id="ARBA00022679"/>
    </source>
</evidence>
<evidence type="ECO:0000256" key="2">
    <source>
        <dbReference type="ARBA" id="ARBA00012906"/>
    </source>
</evidence>
<evidence type="ECO:0000256" key="6">
    <source>
        <dbReference type="ARBA" id="ARBA00022840"/>
    </source>
</evidence>
<keyword evidence="6" id="KW-0067">ATP-binding</keyword>
<dbReference type="HAMAP" id="MF_00238">
    <property type="entry name" value="Cytidyl_kinase_type1"/>
    <property type="match status" value="1"/>
</dbReference>
<comment type="similarity">
    <text evidence="1">Belongs to the cytidylate kinase family. Type 1 subfamily.</text>
</comment>
<evidence type="ECO:0000256" key="1">
    <source>
        <dbReference type="ARBA" id="ARBA00009427"/>
    </source>
</evidence>
<evidence type="ECO:0000313" key="10">
    <source>
        <dbReference type="EMBL" id="KAG2172210.1"/>
    </source>
</evidence>
<reference evidence="10" key="1">
    <citation type="submission" date="2020-12" db="EMBL/GenBank/DDBJ databases">
        <title>Metabolic potential, ecology and presence of endohyphal bacteria is reflected in genomic diversity of Mucoromycotina.</title>
        <authorList>
            <person name="Muszewska A."/>
            <person name="Okrasinska A."/>
            <person name="Steczkiewicz K."/>
            <person name="Drgas O."/>
            <person name="Orlowska M."/>
            <person name="Perlinska-Lenart U."/>
            <person name="Aleksandrzak-Piekarczyk T."/>
            <person name="Szatraj K."/>
            <person name="Zielenkiewicz U."/>
            <person name="Pilsyk S."/>
            <person name="Malc E."/>
            <person name="Mieczkowski P."/>
            <person name="Kruszewska J.S."/>
            <person name="Biernat P."/>
            <person name="Pawlowska J."/>
        </authorList>
    </citation>
    <scope>NUCLEOTIDE SEQUENCE</scope>
    <source>
        <strain evidence="10">WA0000067209</strain>
    </source>
</reference>
<dbReference type="InterPro" id="IPR011994">
    <property type="entry name" value="Cytidylate_kinase_dom"/>
</dbReference>
<dbReference type="EMBL" id="JAEPQZ010000017">
    <property type="protein sequence ID" value="KAG2172210.1"/>
    <property type="molecule type" value="Genomic_DNA"/>
</dbReference>
<evidence type="ECO:0000256" key="7">
    <source>
        <dbReference type="ARBA" id="ARBA00047615"/>
    </source>
</evidence>
<dbReference type="SUPFAM" id="SSF52540">
    <property type="entry name" value="P-loop containing nucleoside triphosphate hydrolases"/>
    <property type="match status" value="1"/>
</dbReference>
<evidence type="ECO:0000256" key="8">
    <source>
        <dbReference type="ARBA" id="ARBA00048478"/>
    </source>
</evidence>
<comment type="caution">
    <text evidence="10">The sequence shown here is derived from an EMBL/GenBank/DDBJ whole genome shotgun (WGS) entry which is preliminary data.</text>
</comment>
<keyword evidence="3" id="KW-0808">Transferase</keyword>
<keyword evidence="5" id="KW-0418">Kinase</keyword>